<dbReference type="eggNOG" id="COG4700">
    <property type="taxonomic scope" value="Bacteria"/>
</dbReference>
<dbReference type="Proteomes" id="UP000029385">
    <property type="component" value="Unassembled WGS sequence"/>
</dbReference>
<dbReference type="SUPFAM" id="SSF48452">
    <property type="entry name" value="TPR-like"/>
    <property type="match status" value="1"/>
</dbReference>
<dbReference type="PATRIC" id="fig|1121015.4.peg.2347"/>
<evidence type="ECO:0000313" key="2">
    <source>
        <dbReference type="EMBL" id="KFN42274.1"/>
    </source>
</evidence>
<dbReference type="Pfam" id="PF14559">
    <property type="entry name" value="TPR_19"/>
    <property type="match status" value="1"/>
</dbReference>
<proteinExistence type="predicted"/>
<dbReference type="Gene3D" id="1.25.40.10">
    <property type="entry name" value="Tetratricopeptide repeat domain"/>
    <property type="match status" value="1"/>
</dbReference>
<dbReference type="PIRSF" id="PIRSF030959">
    <property type="entry name" value="UCP030959"/>
    <property type="match status" value="1"/>
</dbReference>
<dbReference type="OrthoDB" id="7559170at2"/>
<keyword evidence="1" id="KW-1133">Transmembrane helix</keyword>
<keyword evidence="3" id="KW-1185">Reference proteome</keyword>
<dbReference type="InterPro" id="IPR011990">
    <property type="entry name" value="TPR-like_helical_dom_sf"/>
</dbReference>
<dbReference type="EMBL" id="AVCI01000013">
    <property type="protein sequence ID" value="KFN42274.1"/>
    <property type="molecule type" value="Genomic_DNA"/>
</dbReference>
<gene>
    <name evidence="2" type="ORF">N789_14415</name>
</gene>
<dbReference type="AlphaFoldDB" id="A0A091ATD4"/>
<keyword evidence="1" id="KW-0812">Transmembrane</keyword>
<organism evidence="2 3">
    <name type="scientific">Arenimonas oryziterrae DSM 21050 = YC6267</name>
    <dbReference type="NCBI Taxonomy" id="1121015"/>
    <lineage>
        <taxon>Bacteria</taxon>
        <taxon>Pseudomonadati</taxon>
        <taxon>Pseudomonadota</taxon>
        <taxon>Gammaproteobacteria</taxon>
        <taxon>Lysobacterales</taxon>
        <taxon>Lysobacteraceae</taxon>
        <taxon>Arenimonas</taxon>
    </lineage>
</organism>
<feature type="transmembrane region" description="Helical" evidence="1">
    <location>
        <begin position="30"/>
        <end position="50"/>
    </location>
</feature>
<comment type="caution">
    <text evidence="2">The sequence shown here is derived from an EMBL/GenBank/DDBJ whole genome shotgun (WGS) entry which is preliminary data.</text>
</comment>
<keyword evidence="1" id="KW-0472">Membrane</keyword>
<name>A0A091ATD4_9GAMM</name>
<dbReference type="STRING" id="1121015.GCA_000420545_01705"/>
<evidence type="ECO:0008006" key="4">
    <source>
        <dbReference type="Google" id="ProtNLM"/>
    </source>
</evidence>
<dbReference type="RefSeq" id="WP_022969327.1">
    <property type="nucleotide sequence ID" value="NZ_ATVD01000003.1"/>
</dbReference>
<accession>A0A091ATD4</accession>
<reference evidence="2 3" key="1">
    <citation type="submission" date="2013-09" db="EMBL/GenBank/DDBJ databases">
        <title>Genome sequencing of Arenimonas oryziterrae.</title>
        <authorList>
            <person name="Chen F."/>
            <person name="Wang G."/>
        </authorList>
    </citation>
    <scope>NUCLEOTIDE SEQUENCE [LARGE SCALE GENOMIC DNA]</scope>
    <source>
        <strain evidence="2 3">YC6267</strain>
    </source>
</reference>
<evidence type="ECO:0000256" key="1">
    <source>
        <dbReference type="SAM" id="Phobius"/>
    </source>
</evidence>
<dbReference type="InterPro" id="IPR014562">
    <property type="entry name" value="UCP030959_TPR_rpt-cont"/>
</dbReference>
<evidence type="ECO:0000313" key="3">
    <source>
        <dbReference type="Proteomes" id="UP000029385"/>
    </source>
</evidence>
<sequence length="251" mass="27846">MPIAGLGLHIIIAIFFATHAIRSGQDRYWLWILFMFPGLGSLVYALTIWLPDARHSRQGQQVVRGVRRILDPSRELREAQEQLDIAATPEHRLRLADALLGAGRASESVVQFQAVLSGIYAKDAAITVRYAEALLEAGKAGEARTTLETLISEQPGFKSSDGHLIYARALAALDERVKAREEFEVLVGYFGGLEARARYAGVLQAWGDRERARALLDESLTLAKRMPGYARDLNKPWLAELKRLDGVLRAA</sequence>
<protein>
    <recommendedName>
        <fullName evidence="4">Cardiolipin synthase N-terminal domain-containing protein</fullName>
    </recommendedName>
</protein>